<keyword evidence="3" id="KW-1185">Reference proteome</keyword>
<protein>
    <submittedName>
        <fullName evidence="2">Uncharacterized protein</fullName>
    </submittedName>
</protein>
<dbReference type="Proteomes" id="UP000054466">
    <property type="component" value="Unassembled WGS sequence"/>
</dbReference>
<dbReference type="OrthoDB" id="4155311at2759"/>
<dbReference type="GeneID" id="27343089"/>
<accession>A0A0D1ZVY9</accession>
<evidence type="ECO:0000313" key="2">
    <source>
        <dbReference type="EMBL" id="KIW32341.1"/>
    </source>
</evidence>
<evidence type="ECO:0000256" key="1">
    <source>
        <dbReference type="SAM" id="MobiDB-lite"/>
    </source>
</evidence>
<evidence type="ECO:0000313" key="3">
    <source>
        <dbReference type="Proteomes" id="UP000054466"/>
    </source>
</evidence>
<reference evidence="2 3" key="1">
    <citation type="submission" date="2015-01" db="EMBL/GenBank/DDBJ databases">
        <title>The Genome Sequence of Cladophialophora immunda CBS83496.</title>
        <authorList>
            <consortium name="The Broad Institute Genomics Platform"/>
            <person name="Cuomo C."/>
            <person name="de Hoog S."/>
            <person name="Gorbushina A."/>
            <person name="Stielow B."/>
            <person name="Teixiera M."/>
            <person name="Abouelleil A."/>
            <person name="Chapman S.B."/>
            <person name="Priest M."/>
            <person name="Young S.K."/>
            <person name="Wortman J."/>
            <person name="Nusbaum C."/>
            <person name="Birren B."/>
        </authorList>
    </citation>
    <scope>NUCLEOTIDE SEQUENCE [LARGE SCALE GENOMIC DNA]</scope>
    <source>
        <strain evidence="2 3">CBS 83496</strain>
    </source>
</reference>
<gene>
    <name evidence="2" type="ORF">PV07_03895</name>
</gene>
<name>A0A0D1ZVY9_9EURO</name>
<dbReference type="AlphaFoldDB" id="A0A0D1ZVY9"/>
<dbReference type="VEuPathDB" id="FungiDB:PV07_03895"/>
<organism evidence="2 3">
    <name type="scientific">Cladophialophora immunda</name>
    <dbReference type="NCBI Taxonomy" id="569365"/>
    <lineage>
        <taxon>Eukaryota</taxon>
        <taxon>Fungi</taxon>
        <taxon>Dikarya</taxon>
        <taxon>Ascomycota</taxon>
        <taxon>Pezizomycotina</taxon>
        <taxon>Eurotiomycetes</taxon>
        <taxon>Chaetothyriomycetidae</taxon>
        <taxon>Chaetothyriales</taxon>
        <taxon>Herpotrichiellaceae</taxon>
        <taxon>Cladophialophora</taxon>
    </lineage>
</organism>
<dbReference type="HOGENOM" id="CLU_1085873_0_0_1"/>
<sequence length="263" mass="30278">MFVFKAIKEFLGRHNSSSPSSRATSEEPDNAVTDDSPTIAKVRDKGETELHDIAAKLDMSIAANPAMKSHDHPSDDYFPRMYKQFRHGFSTSRGSWDSRSWMAFDMFKWSEIYTAERDAGLLPTDQDHGSLPMHWTLCMAMILYMVLLVTRQSLDCIMKDILRRLKDFPHLATTRLRLQTPEMRQLRYAERQTVRGSEAFNRSLGNMALELSVALGKVKKVHGNDEAEEEVRRIPICEVLRREIHTEHPQLELPDLTMPVMEV</sequence>
<dbReference type="RefSeq" id="XP_016252557.1">
    <property type="nucleotide sequence ID" value="XM_016390655.1"/>
</dbReference>
<feature type="region of interest" description="Disordered" evidence="1">
    <location>
        <begin position="12"/>
        <end position="38"/>
    </location>
</feature>
<proteinExistence type="predicted"/>
<dbReference type="EMBL" id="KN847041">
    <property type="protein sequence ID" value="KIW32341.1"/>
    <property type="molecule type" value="Genomic_DNA"/>
</dbReference>